<gene>
    <name evidence="12" type="ORF">QE152_g10244</name>
</gene>
<dbReference type="EMBL" id="JASPKY010000092">
    <property type="protein sequence ID" value="KAK9738013.1"/>
    <property type="molecule type" value="Genomic_DNA"/>
</dbReference>
<protein>
    <recommendedName>
        <fullName evidence="2">non-specific serine/threonine protein kinase</fullName>
        <ecNumber evidence="2">2.7.11.1</ecNumber>
    </recommendedName>
</protein>
<dbReference type="SUPFAM" id="SSF47986">
    <property type="entry name" value="DEATH domain"/>
    <property type="match status" value="1"/>
</dbReference>
<evidence type="ECO:0000256" key="7">
    <source>
        <dbReference type="ARBA" id="ARBA00022840"/>
    </source>
</evidence>
<keyword evidence="5 10" id="KW-0547">Nucleotide-binding</keyword>
<dbReference type="SUPFAM" id="SSF56112">
    <property type="entry name" value="Protein kinase-like (PK-like)"/>
    <property type="match status" value="1"/>
</dbReference>
<feature type="domain" description="Protein kinase" evidence="11">
    <location>
        <begin position="359"/>
        <end position="644"/>
    </location>
</feature>
<evidence type="ECO:0000256" key="8">
    <source>
        <dbReference type="ARBA" id="ARBA00047899"/>
    </source>
</evidence>
<dbReference type="InterPro" id="IPR008271">
    <property type="entry name" value="Ser/Thr_kinase_AS"/>
</dbReference>
<dbReference type="PROSITE" id="PS00108">
    <property type="entry name" value="PROTEIN_KINASE_ST"/>
    <property type="match status" value="1"/>
</dbReference>
<evidence type="ECO:0000256" key="5">
    <source>
        <dbReference type="ARBA" id="ARBA00022741"/>
    </source>
</evidence>
<evidence type="ECO:0000313" key="12">
    <source>
        <dbReference type="EMBL" id="KAK9738013.1"/>
    </source>
</evidence>
<keyword evidence="4" id="KW-0808">Transferase</keyword>
<dbReference type="GO" id="GO:0005524">
    <property type="term" value="F:ATP binding"/>
    <property type="evidence" value="ECO:0007669"/>
    <property type="project" value="UniProtKB-UniRule"/>
</dbReference>
<feature type="binding site" evidence="10">
    <location>
        <position position="388"/>
    </location>
    <ligand>
        <name>ATP</name>
        <dbReference type="ChEBI" id="CHEBI:30616"/>
    </ligand>
</feature>
<name>A0AAW1LS39_POPJA</name>
<reference evidence="12 13" key="1">
    <citation type="journal article" date="2024" name="BMC Genomics">
        <title>De novo assembly and annotation of Popillia japonica's genome with initial clues to its potential as an invasive pest.</title>
        <authorList>
            <person name="Cucini C."/>
            <person name="Boschi S."/>
            <person name="Funari R."/>
            <person name="Cardaioli E."/>
            <person name="Iannotti N."/>
            <person name="Marturano G."/>
            <person name="Paoli F."/>
            <person name="Bruttini M."/>
            <person name="Carapelli A."/>
            <person name="Frati F."/>
            <person name="Nardi F."/>
        </authorList>
    </citation>
    <scope>NUCLEOTIDE SEQUENCE [LARGE SCALE GENOMIC DNA]</scope>
    <source>
        <strain evidence="12">DMR45628</strain>
    </source>
</reference>
<evidence type="ECO:0000256" key="1">
    <source>
        <dbReference type="ARBA" id="ARBA00008718"/>
    </source>
</evidence>
<sequence>MNLTEATEIRKLTPTYSLELSRILHDNWKLIMSKIPENLQKHHYKCKVEDTNLPKYNAEHIRIIEKASLTSNRLPADILFEEWGSSGRVRPMLGHMLFLLQDCRLYGAADYVAKILGQNPPERPSTGPAAKIELTATERKQLEESENIREMLEQINYPSSSIERLNLNHNETNCNIYHHIPSINISDNENRFPILEALNNNSMNTTHHLDSNLIKFSSNQIPDLSHLLNTDSGNVENEQNHSSKQIVPQFSISLDDTSPISMLQSANVPNFSMLNDTSSRSILPSSSRNIPDFDALRSSSGSSRITSQNISVPRTLGSPLPSLSLNTLLQHYPYAELEAATNYFNEAPYINSQSNDIDLPNGRFLGSGAFGSVYLACGILDRPIAVKKINLKDLNIVRADDIVTKQFTNEVEILYKYKHNNLLSLLGYSCDGLTYCLLYEYVSGGNLKDRLQDTSDILNWQQRLDIATGTADAIAYLHTAYSTPLIHRDIKSANILLDVNNQPKLCDFGIIRLSSSSTTGTNQIVGTSAYMAPEAHRGDVSVKMDTYSFGVVLLELLTGLPPIDYDRLGNDIVTYVQDNLEKETDIISLLDEKAGSWVNNNINYATELCRISIQCLQEKKNIRPTIQCLQEKKNTGKKEIRPTMSNINNELKTLCSFG</sequence>
<comment type="catalytic activity">
    <reaction evidence="9">
        <text>L-seryl-[protein] + ATP = O-phospho-L-seryl-[protein] + ADP + H(+)</text>
        <dbReference type="Rhea" id="RHEA:17989"/>
        <dbReference type="Rhea" id="RHEA-COMP:9863"/>
        <dbReference type="Rhea" id="RHEA-COMP:11604"/>
        <dbReference type="ChEBI" id="CHEBI:15378"/>
        <dbReference type="ChEBI" id="CHEBI:29999"/>
        <dbReference type="ChEBI" id="CHEBI:30616"/>
        <dbReference type="ChEBI" id="CHEBI:83421"/>
        <dbReference type="ChEBI" id="CHEBI:456216"/>
        <dbReference type="EC" id="2.7.11.1"/>
    </reaction>
</comment>
<dbReference type="PANTHER" id="PTHR27001">
    <property type="entry name" value="OS01G0253100 PROTEIN"/>
    <property type="match status" value="1"/>
</dbReference>
<dbReference type="Pfam" id="PF00069">
    <property type="entry name" value="Pkinase"/>
    <property type="match status" value="1"/>
</dbReference>
<comment type="similarity">
    <text evidence="1">Belongs to the protein kinase superfamily. TKL Ser/Thr protein kinase family. Pelle subfamily.</text>
</comment>
<dbReference type="GO" id="GO:0004674">
    <property type="term" value="F:protein serine/threonine kinase activity"/>
    <property type="evidence" value="ECO:0007669"/>
    <property type="project" value="UniProtKB-KW"/>
</dbReference>
<dbReference type="Gene3D" id="1.10.533.10">
    <property type="entry name" value="Death Domain, Fas"/>
    <property type="match status" value="1"/>
</dbReference>
<keyword evidence="6 12" id="KW-0418">Kinase</keyword>
<accession>A0AAW1LS39</accession>
<dbReference type="InterPro" id="IPR000719">
    <property type="entry name" value="Prot_kinase_dom"/>
</dbReference>
<dbReference type="PROSITE" id="PS00107">
    <property type="entry name" value="PROTEIN_KINASE_ATP"/>
    <property type="match status" value="1"/>
</dbReference>
<dbReference type="InterPro" id="IPR017441">
    <property type="entry name" value="Protein_kinase_ATP_BS"/>
</dbReference>
<keyword evidence="7 10" id="KW-0067">ATP-binding</keyword>
<evidence type="ECO:0000256" key="6">
    <source>
        <dbReference type="ARBA" id="ARBA00022777"/>
    </source>
</evidence>
<keyword evidence="3" id="KW-0723">Serine/threonine-protein kinase</keyword>
<dbReference type="EC" id="2.7.11.1" evidence="2"/>
<dbReference type="InterPro" id="IPR029397">
    <property type="entry name" value="Tube_Death"/>
</dbReference>
<dbReference type="Gene3D" id="3.30.200.20">
    <property type="entry name" value="Phosphorylase Kinase, domain 1"/>
    <property type="match status" value="1"/>
</dbReference>
<comment type="catalytic activity">
    <reaction evidence="8">
        <text>L-threonyl-[protein] + ATP = O-phospho-L-threonyl-[protein] + ADP + H(+)</text>
        <dbReference type="Rhea" id="RHEA:46608"/>
        <dbReference type="Rhea" id="RHEA-COMP:11060"/>
        <dbReference type="Rhea" id="RHEA-COMP:11605"/>
        <dbReference type="ChEBI" id="CHEBI:15378"/>
        <dbReference type="ChEBI" id="CHEBI:30013"/>
        <dbReference type="ChEBI" id="CHEBI:30616"/>
        <dbReference type="ChEBI" id="CHEBI:61977"/>
        <dbReference type="ChEBI" id="CHEBI:456216"/>
        <dbReference type="EC" id="2.7.11.1"/>
    </reaction>
</comment>
<evidence type="ECO:0000256" key="4">
    <source>
        <dbReference type="ARBA" id="ARBA00022679"/>
    </source>
</evidence>
<evidence type="ECO:0000256" key="2">
    <source>
        <dbReference type="ARBA" id="ARBA00012513"/>
    </source>
</evidence>
<dbReference type="Proteomes" id="UP001458880">
    <property type="component" value="Unassembled WGS sequence"/>
</dbReference>
<evidence type="ECO:0000313" key="13">
    <source>
        <dbReference type="Proteomes" id="UP001458880"/>
    </source>
</evidence>
<dbReference type="Gene3D" id="1.10.510.10">
    <property type="entry name" value="Transferase(Phosphotransferase) domain 1"/>
    <property type="match status" value="1"/>
</dbReference>
<dbReference type="FunFam" id="1.10.510.10:FF:000754">
    <property type="entry name" value="Interleukin-1 receptor-associated kinase"/>
    <property type="match status" value="1"/>
</dbReference>
<organism evidence="12 13">
    <name type="scientific">Popillia japonica</name>
    <name type="common">Japanese beetle</name>
    <dbReference type="NCBI Taxonomy" id="7064"/>
    <lineage>
        <taxon>Eukaryota</taxon>
        <taxon>Metazoa</taxon>
        <taxon>Ecdysozoa</taxon>
        <taxon>Arthropoda</taxon>
        <taxon>Hexapoda</taxon>
        <taxon>Insecta</taxon>
        <taxon>Pterygota</taxon>
        <taxon>Neoptera</taxon>
        <taxon>Endopterygota</taxon>
        <taxon>Coleoptera</taxon>
        <taxon>Polyphaga</taxon>
        <taxon>Scarabaeiformia</taxon>
        <taxon>Scarabaeidae</taxon>
        <taxon>Rutelinae</taxon>
        <taxon>Popillia</taxon>
    </lineage>
</organism>
<keyword evidence="13" id="KW-1185">Reference proteome</keyword>
<dbReference type="InterPro" id="IPR011029">
    <property type="entry name" value="DEATH-like_dom_sf"/>
</dbReference>
<dbReference type="AlphaFoldDB" id="A0AAW1LS39"/>
<evidence type="ECO:0000256" key="10">
    <source>
        <dbReference type="PROSITE-ProRule" id="PRU10141"/>
    </source>
</evidence>
<dbReference type="PANTHER" id="PTHR27001:SF931">
    <property type="entry name" value="OS11G0664100 PROTEIN"/>
    <property type="match status" value="1"/>
</dbReference>
<evidence type="ECO:0000256" key="3">
    <source>
        <dbReference type="ARBA" id="ARBA00022527"/>
    </source>
</evidence>
<dbReference type="GO" id="GO:0005886">
    <property type="term" value="C:plasma membrane"/>
    <property type="evidence" value="ECO:0007669"/>
    <property type="project" value="TreeGrafter"/>
</dbReference>
<dbReference type="Pfam" id="PF14786">
    <property type="entry name" value="Death_2"/>
    <property type="match status" value="1"/>
</dbReference>
<evidence type="ECO:0000259" key="11">
    <source>
        <dbReference type="PROSITE" id="PS50011"/>
    </source>
</evidence>
<comment type="caution">
    <text evidence="12">The sequence shown here is derived from an EMBL/GenBank/DDBJ whole genome shotgun (WGS) entry which is preliminary data.</text>
</comment>
<dbReference type="SMART" id="SM00220">
    <property type="entry name" value="S_TKc"/>
    <property type="match status" value="1"/>
</dbReference>
<evidence type="ECO:0000256" key="9">
    <source>
        <dbReference type="ARBA" id="ARBA00048679"/>
    </source>
</evidence>
<dbReference type="PROSITE" id="PS50011">
    <property type="entry name" value="PROTEIN_KINASE_DOM"/>
    <property type="match status" value="1"/>
</dbReference>
<dbReference type="InterPro" id="IPR011009">
    <property type="entry name" value="Kinase-like_dom_sf"/>
</dbReference>
<proteinExistence type="inferred from homology"/>